<dbReference type="EMBL" id="BPVZ01000133">
    <property type="protein sequence ID" value="GKV39248.1"/>
    <property type="molecule type" value="Genomic_DNA"/>
</dbReference>
<proteinExistence type="predicted"/>
<dbReference type="AlphaFoldDB" id="A0AAV5LP69"/>
<sequence length="76" mass="8291">MSFSVPHDLSFGGNNETWAVNFLASMQSRWEKCKTNLEVLEGGGCGMLSAGQWLIAAVNTNTPSTSKIRIWSANNK</sequence>
<keyword evidence="2" id="KW-1185">Reference proteome</keyword>
<name>A0AAV5LP69_9ROSI</name>
<protein>
    <submittedName>
        <fullName evidence="1">Uncharacterized protein</fullName>
    </submittedName>
</protein>
<accession>A0AAV5LP69</accession>
<gene>
    <name evidence="1" type="ORF">SLEP1_g47053</name>
</gene>
<dbReference type="Proteomes" id="UP001054252">
    <property type="component" value="Unassembled WGS sequence"/>
</dbReference>
<organism evidence="1 2">
    <name type="scientific">Rubroshorea leprosula</name>
    <dbReference type="NCBI Taxonomy" id="152421"/>
    <lineage>
        <taxon>Eukaryota</taxon>
        <taxon>Viridiplantae</taxon>
        <taxon>Streptophyta</taxon>
        <taxon>Embryophyta</taxon>
        <taxon>Tracheophyta</taxon>
        <taxon>Spermatophyta</taxon>
        <taxon>Magnoliopsida</taxon>
        <taxon>eudicotyledons</taxon>
        <taxon>Gunneridae</taxon>
        <taxon>Pentapetalae</taxon>
        <taxon>rosids</taxon>
        <taxon>malvids</taxon>
        <taxon>Malvales</taxon>
        <taxon>Dipterocarpaceae</taxon>
        <taxon>Rubroshorea</taxon>
    </lineage>
</organism>
<comment type="caution">
    <text evidence="1">The sequence shown here is derived from an EMBL/GenBank/DDBJ whole genome shotgun (WGS) entry which is preliminary data.</text>
</comment>
<reference evidence="1 2" key="1">
    <citation type="journal article" date="2021" name="Commun. Biol.">
        <title>The genome of Shorea leprosula (Dipterocarpaceae) highlights the ecological relevance of drought in aseasonal tropical rainforests.</title>
        <authorList>
            <person name="Ng K.K.S."/>
            <person name="Kobayashi M.J."/>
            <person name="Fawcett J.A."/>
            <person name="Hatakeyama M."/>
            <person name="Paape T."/>
            <person name="Ng C.H."/>
            <person name="Ang C.C."/>
            <person name="Tnah L.H."/>
            <person name="Lee C.T."/>
            <person name="Nishiyama T."/>
            <person name="Sese J."/>
            <person name="O'Brien M.J."/>
            <person name="Copetti D."/>
            <person name="Mohd Noor M.I."/>
            <person name="Ong R.C."/>
            <person name="Putra M."/>
            <person name="Sireger I.Z."/>
            <person name="Indrioko S."/>
            <person name="Kosugi Y."/>
            <person name="Izuno A."/>
            <person name="Isagi Y."/>
            <person name="Lee S.L."/>
            <person name="Shimizu K.K."/>
        </authorList>
    </citation>
    <scope>NUCLEOTIDE SEQUENCE [LARGE SCALE GENOMIC DNA]</scope>
    <source>
        <strain evidence="1">214</strain>
    </source>
</reference>
<evidence type="ECO:0000313" key="2">
    <source>
        <dbReference type="Proteomes" id="UP001054252"/>
    </source>
</evidence>
<evidence type="ECO:0000313" key="1">
    <source>
        <dbReference type="EMBL" id="GKV39248.1"/>
    </source>
</evidence>